<name>A0A9D1Y6H4_9FIRM</name>
<dbReference type="PANTHER" id="PTHR43394">
    <property type="entry name" value="ATP-DEPENDENT PERMEASE MDL1, MITOCHONDRIAL"/>
    <property type="match status" value="1"/>
</dbReference>
<evidence type="ECO:0000313" key="13">
    <source>
        <dbReference type="Proteomes" id="UP000823868"/>
    </source>
</evidence>
<dbReference type="InterPro" id="IPR011527">
    <property type="entry name" value="ABC1_TM_dom"/>
</dbReference>
<organism evidence="12 13">
    <name type="scientific">Candidatus Flavonifractor merdigallinarum</name>
    <dbReference type="NCBI Taxonomy" id="2838589"/>
    <lineage>
        <taxon>Bacteria</taxon>
        <taxon>Bacillati</taxon>
        <taxon>Bacillota</taxon>
        <taxon>Clostridia</taxon>
        <taxon>Eubacteriales</taxon>
        <taxon>Oscillospiraceae</taxon>
        <taxon>Flavonifractor</taxon>
    </lineage>
</organism>
<evidence type="ECO:0000259" key="11">
    <source>
        <dbReference type="PROSITE" id="PS50929"/>
    </source>
</evidence>
<evidence type="ECO:0000259" key="10">
    <source>
        <dbReference type="PROSITE" id="PS50893"/>
    </source>
</evidence>
<dbReference type="GO" id="GO:0016887">
    <property type="term" value="F:ATP hydrolysis activity"/>
    <property type="evidence" value="ECO:0007669"/>
    <property type="project" value="InterPro"/>
</dbReference>
<evidence type="ECO:0000256" key="4">
    <source>
        <dbReference type="ARBA" id="ARBA00022692"/>
    </source>
</evidence>
<protein>
    <submittedName>
        <fullName evidence="12">ABC transporter ATP-binding protein/permease</fullName>
    </submittedName>
</protein>
<evidence type="ECO:0000256" key="9">
    <source>
        <dbReference type="SAM" id="Phobius"/>
    </source>
</evidence>
<reference evidence="12" key="1">
    <citation type="journal article" date="2021" name="PeerJ">
        <title>Extensive microbial diversity within the chicken gut microbiome revealed by metagenomics and culture.</title>
        <authorList>
            <person name="Gilroy R."/>
            <person name="Ravi A."/>
            <person name="Getino M."/>
            <person name="Pursley I."/>
            <person name="Horton D.L."/>
            <person name="Alikhan N.F."/>
            <person name="Baker D."/>
            <person name="Gharbi K."/>
            <person name="Hall N."/>
            <person name="Watson M."/>
            <person name="Adriaenssens E.M."/>
            <person name="Foster-Nyarko E."/>
            <person name="Jarju S."/>
            <person name="Secka A."/>
            <person name="Antonio M."/>
            <person name="Oren A."/>
            <person name="Chaudhuri R.R."/>
            <person name="La Ragione R."/>
            <person name="Hildebrand F."/>
            <person name="Pallen M.J."/>
        </authorList>
    </citation>
    <scope>NUCLEOTIDE SEQUENCE</scope>
    <source>
        <strain evidence="12">ChiBcec16_6824</strain>
    </source>
</reference>
<feature type="domain" description="ABC transporter" evidence="10">
    <location>
        <begin position="335"/>
        <end position="572"/>
    </location>
</feature>
<dbReference type="PANTHER" id="PTHR43394:SF1">
    <property type="entry name" value="ATP-BINDING CASSETTE SUB-FAMILY B MEMBER 10, MITOCHONDRIAL"/>
    <property type="match status" value="1"/>
</dbReference>
<dbReference type="SUPFAM" id="SSF90123">
    <property type="entry name" value="ABC transporter transmembrane region"/>
    <property type="match status" value="1"/>
</dbReference>
<reference evidence="12" key="2">
    <citation type="submission" date="2021-04" db="EMBL/GenBank/DDBJ databases">
        <authorList>
            <person name="Gilroy R."/>
        </authorList>
    </citation>
    <scope>NUCLEOTIDE SEQUENCE</scope>
    <source>
        <strain evidence="12">ChiBcec16_6824</strain>
    </source>
</reference>
<gene>
    <name evidence="12" type="ORF">H9841_00805</name>
</gene>
<keyword evidence="3" id="KW-1003">Cell membrane</keyword>
<dbReference type="AlphaFoldDB" id="A0A9D1Y6H4"/>
<keyword evidence="5" id="KW-0547">Nucleotide-binding</keyword>
<evidence type="ECO:0000256" key="5">
    <source>
        <dbReference type="ARBA" id="ARBA00022741"/>
    </source>
</evidence>
<evidence type="ECO:0000256" key="3">
    <source>
        <dbReference type="ARBA" id="ARBA00022475"/>
    </source>
</evidence>
<feature type="transmembrane region" description="Helical" evidence="9">
    <location>
        <begin position="158"/>
        <end position="179"/>
    </location>
</feature>
<dbReference type="GO" id="GO:0015421">
    <property type="term" value="F:ABC-type oligopeptide transporter activity"/>
    <property type="evidence" value="ECO:0007669"/>
    <property type="project" value="TreeGrafter"/>
</dbReference>
<dbReference type="GO" id="GO:0005524">
    <property type="term" value="F:ATP binding"/>
    <property type="evidence" value="ECO:0007669"/>
    <property type="project" value="UniProtKB-KW"/>
</dbReference>
<dbReference type="PROSITE" id="PS00211">
    <property type="entry name" value="ABC_TRANSPORTER_1"/>
    <property type="match status" value="1"/>
</dbReference>
<dbReference type="InterPro" id="IPR039421">
    <property type="entry name" value="Type_1_exporter"/>
</dbReference>
<dbReference type="Pfam" id="PF00664">
    <property type="entry name" value="ABC_membrane"/>
    <property type="match status" value="1"/>
</dbReference>
<keyword evidence="2" id="KW-0813">Transport</keyword>
<feature type="domain" description="ABC transmembrane type-1" evidence="11">
    <location>
        <begin position="21"/>
        <end position="299"/>
    </location>
</feature>
<dbReference type="Gene3D" id="1.20.1560.10">
    <property type="entry name" value="ABC transporter type 1, transmembrane domain"/>
    <property type="match status" value="1"/>
</dbReference>
<dbReference type="InterPro" id="IPR036640">
    <property type="entry name" value="ABC1_TM_sf"/>
</dbReference>
<evidence type="ECO:0000256" key="7">
    <source>
        <dbReference type="ARBA" id="ARBA00022989"/>
    </source>
</evidence>
<evidence type="ECO:0000256" key="2">
    <source>
        <dbReference type="ARBA" id="ARBA00022448"/>
    </source>
</evidence>
<keyword evidence="4 9" id="KW-0812">Transmembrane</keyword>
<proteinExistence type="predicted"/>
<dbReference type="PROSITE" id="PS50893">
    <property type="entry name" value="ABC_TRANSPORTER_2"/>
    <property type="match status" value="1"/>
</dbReference>
<dbReference type="GO" id="GO:0005886">
    <property type="term" value="C:plasma membrane"/>
    <property type="evidence" value="ECO:0007669"/>
    <property type="project" value="UniProtKB-SubCell"/>
</dbReference>
<evidence type="ECO:0000256" key="1">
    <source>
        <dbReference type="ARBA" id="ARBA00004651"/>
    </source>
</evidence>
<dbReference type="Pfam" id="PF00005">
    <property type="entry name" value="ABC_tran"/>
    <property type="match status" value="1"/>
</dbReference>
<comment type="subcellular location">
    <subcellularLocation>
        <location evidence="1">Cell membrane</location>
        <topology evidence="1">Multi-pass membrane protein</topology>
    </subcellularLocation>
</comment>
<dbReference type="CDD" id="cd18548">
    <property type="entry name" value="ABC_6TM_Tm287_like"/>
    <property type="match status" value="1"/>
</dbReference>
<keyword evidence="8 9" id="KW-0472">Membrane</keyword>
<dbReference type="Proteomes" id="UP000823868">
    <property type="component" value="Unassembled WGS sequence"/>
</dbReference>
<dbReference type="InterPro" id="IPR017871">
    <property type="entry name" value="ABC_transporter-like_CS"/>
</dbReference>
<dbReference type="SMART" id="SM00382">
    <property type="entry name" value="AAA"/>
    <property type="match status" value="1"/>
</dbReference>
<feature type="transmembrane region" description="Helical" evidence="9">
    <location>
        <begin position="134"/>
        <end position="152"/>
    </location>
</feature>
<sequence length="579" mass="63210">MLQLFLTHLQGYKRQALKAPILIILEVICELLLPLVMSEIVDKAIPQGDVVYIFQLGGLMLLLAAVAMVCGVLASKYAALASQGFGGNLRQCLFDKVQEFSFADIDRFSSASLITRMTNDVNAMTMMLAMGLRMLVRAPVMLVAALIISLTLNAPLALVLVVVIPLMSLVIALLMKVCIKLFETMQTRIDRLNNTLQENLVAIRVVKAFVRENHERDKFRRSNDELTDAALAVGLRVIAILPVMMLALNGATVAVLYFGGRMVMGGTFDLGSLQAFINYIVQILMSVMMVAMSLLQLSRSQACAHRINEVLNTEPSVEDRPDAAARTLPAPRGEVEFRDVSFKYVATGSGDDVLSHISFTVKPGQFVAIVGGTGTGKSTLVNLIPRFYDVTGGAVLLDGVDVRDYPLEELRGRIGMVLQNNVLFTGTVRENLLWGDPNATEEEMIQAAKDAQAYDFIMALPDGFDTNLSQGGVNVSGGQKQRLCIARAMLRKPAVLILDDSTSAVDSATEAAIRDSFQKNLKDTTVLLIAQRISSVEHADEILILDDDHIAARGTHEELLKSSAIYQEIYQSQQEGVGE</sequence>
<keyword evidence="7 9" id="KW-1133">Transmembrane helix</keyword>
<dbReference type="PROSITE" id="PS50929">
    <property type="entry name" value="ABC_TM1F"/>
    <property type="match status" value="1"/>
</dbReference>
<comment type="caution">
    <text evidence="12">The sequence shown here is derived from an EMBL/GenBank/DDBJ whole genome shotgun (WGS) entry which is preliminary data.</text>
</comment>
<accession>A0A9D1Y6H4</accession>
<dbReference type="FunFam" id="3.40.50.300:FF:000221">
    <property type="entry name" value="Multidrug ABC transporter ATP-binding protein"/>
    <property type="match status" value="1"/>
</dbReference>
<keyword evidence="6 12" id="KW-0067">ATP-binding</keyword>
<dbReference type="InterPro" id="IPR003439">
    <property type="entry name" value="ABC_transporter-like_ATP-bd"/>
</dbReference>
<dbReference type="InterPro" id="IPR003593">
    <property type="entry name" value="AAA+_ATPase"/>
</dbReference>
<feature type="transmembrane region" description="Helical" evidence="9">
    <location>
        <begin position="52"/>
        <end position="74"/>
    </location>
</feature>
<dbReference type="Gene3D" id="3.40.50.300">
    <property type="entry name" value="P-loop containing nucleotide triphosphate hydrolases"/>
    <property type="match status" value="1"/>
</dbReference>
<evidence type="ECO:0000313" key="12">
    <source>
        <dbReference type="EMBL" id="HIY20425.1"/>
    </source>
</evidence>
<dbReference type="EMBL" id="DXDX01000017">
    <property type="protein sequence ID" value="HIY20425.1"/>
    <property type="molecule type" value="Genomic_DNA"/>
</dbReference>
<dbReference type="SUPFAM" id="SSF52540">
    <property type="entry name" value="P-loop containing nucleoside triphosphate hydrolases"/>
    <property type="match status" value="1"/>
</dbReference>
<feature type="transmembrane region" description="Helical" evidence="9">
    <location>
        <begin position="229"/>
        <end position="256"/>
    </location>
</feature>
<dbReference type="InterPro" id="IPR027417">
    <property type="entry name" value="P-loop_NTPase"/>
</dbReference>
<evidence type="ECO:0000256" key="6">
    <source>
        <dbReference type="ARBA" id="ARBA00022840"/>
    </source>
</evidence>
<feature type="transmembrane region" description="Helical" evidence="9">
    <location>
        <begin position="276"/>
        <end position="297"/>
    </location>
</feature>
<evidence type="ECO:0000256" key="8">
    <source>
        <dbReference type="ARBA" id="ARBA00023136"/>
    </source>
</evidence>
<feature type="transmembrane region" description="Helical" evidence="9">
    <location>
        <begin position="21"/>
        <end position="40"/>
    </location>
</feature>